<protein>
    <submittedName>
        <fullName evidence="1">Uncharacterized protein</fullName>
    </submittedName>
</protein>
<organism evidence="1">
    <name type="scientific">Anguilla anguilla</name>
    <name type="common">European freshwater eel</name>
    <name type="synonym">Muraena anguilla</name>
    <dbReference type="NCBI Taxonomy" id="7936"/>
    <lineage>
        <taxon>Eukaryota</taxon>
        <taxon>Metazoa</taxon>
        <taxon>Chordata</taxon>
        <taxon>Craniata</taxon>
        <taxon>Vertebrata</taxon>
        <taxon>Euteleostomi</taxon>
        <taxon>Actinopterygii</taxon>
        <taxon>Neopterygii</taxon>
        <taxon>Teleostei</taxon>
        <taxon>Anguilliformes</taxon>
        <taxon>Anguillidae</taxon>
        <taxon>Anguilla</taxon>
    </lineage>
</organism>
<name>A0A0E9WCH6_ANGAN</name>
<accession>A0A0E9WCH6</accession>
<evidence type="ECO:0000313" key="1">
    <source>
        <dbReference type="EMBL" id="JAH87193.1"/>
    </source>
</evidence>
<reference evidence="1" key="2">
    <citation type="journal article" date="2015" name="Fish Shellfish Immunol.">
        <title>Early steps in the European eel (Anguilla anguilla)-Vibrio vulnificus interaction in the gills: Role of the RtxA13 toxin.</title>
        <authorList>
            <person name="Callol A."/>
            <person name="Pajuelo D."/>
            <person name="Ebbesson L."/>
            <person name="Teles M."/>
            <person name="MacKenzie S."/>
            <person name="Amaro C."/>
        </authorList>
    </citation>
    <scope>NUCLEOTIDE SEQUENCE</scope>
</reference>
<dbReference type="AlphaFoldDB" id="A0A0E9WCH6"/>
<sequence length="21" mass="2238">MNSGGLIKLVYAMINAKTLLS</sequence>
<dbReference type="EMBL" id="GBXM01021384">
    <property type="protein sequence ID" value="JAH87193.1"/>
    <property type="molecule type" value="Transcribed_RNA"/>
</dbReference>
<proteinExistence type="predicted"/>
<reference evidence="1" key="1">
    <citation type="submission" date="2014-11" db="EMBL/GenBank/DDBJ databases">
        <authorList>
            <person name="Amaro Gonzalez C."/>
        </authorList>
    </citation>
    <scope>NUCLEOTIDE SEQUENCE</scope>
</reference>